<accession>A0A834THU7</accession>
<dbReference type="EMBL" id="JAAIUW010000008">
    <property type="protein sequence ID" value="KAF7821477.1"/>
    <property type="molecule type" value="Genomic_DNA"/>
</dbReference>
<comment type="caution">
    <text evidence="1">The sequence shown here is derived from an EMBL/GenBank/DDBJ whole genome shotgun (WGS) entry which is preliminary data.</text>
</comment>
<proteinExistence type="predicted"/>
<dbReference type="AlphaFoldDB" id="A0A834THU7"/>
<sequence>MTQGSLPRSFKAIRVSHPVVDHVDRRPSEIIESWVTFFFYAKCQVHMPGQNEAYDIKKPPKKLTHMPSRIGL</sequence>
<keyword evidence="2" id="KW-1185">Reference proteome</keyword>
<name>A0A834THU7_9FABA</name>
<gene>
    <name evidence="1" type="ORF">G2W53_026932</name>
</gene>
<reference evidence="1" key="1">
    <citation type="submission" date="2020-09" db="EMBL/GenBank/DDBJ databases">
        <title>Genome-Enabled Discovery of Anthraquinone Biosynthesis in Senna tora.</title>
        <authorList>
            <person name="Kang S.-H."/>
            <person name="Pandey R.P."/>
            <person name="Lee C.-M."/>
            <person name="Sim J.-S."/>
            <person name="Jeong J.-T."/>
            <person name="Choi B.-S."/>
            <person name="Jung M."/>
            <person name="Ginzburg D."/>
            <person name="Zhao K."/>
            <person name="Won S.Y."/>
            <person name="Oh T.-J."/>
            <person name="Yu Y."/>
            <person name="Kim N.-H."/>
            <person name="Lee O.R."/>
            <person name="Lee T.-H."/>
            <person name="Bashyal P."/>
            <person name="Kim T.-S."/>
            <person name="Lee W.-H."/>
            <person name="Kawkins C."/>
            <person name="Kim C.-K."/>
            <person name="Kim J.S."/>
            <person name="Ahn B.O."/>
            <person name="Rhee S.Y."/>
            <person name="Sohng J.K."/>
        </authorList>
    </citation>
    <scope>NUCLEOTIDE SEQUENCE</scope>
    <source>
        <tissue evidence="1">Leaf</tissue>
    </source>
</reference>
<evidence type="ECO:0000313" key="2">
    <source>
        <dbReference type="Proteomes" id="UP000634136"/>
    </source>
</evidence>
<protein>
    <submittedName>
        <fullName evidence="1">Uncharacterized protein</fullName>
    </submittedName>
</protein>
<dbReference type="Proteomes" id="UP000634136">
    <property type="component" value="Unassembled WGS sequence"/>
</dbReference>
<organism evidence="1 2">
    <name type="scientific">Senna tora</name>
    <dbReference type="NCBI Taxonomy" id="362788"/>
    <lineage>
        <taxon>Eukaryota</taxon>
        <taxon>Viridiplantae</taxon>
        <taxon>Streptophyta</taxon>
        <taxon>Embryophyta</taxon>
        <taxon>Tracheophyta</taxon>
        <taxon>Spermatophyta</taxon>
        <taxon>Magnoliopsida</taxon>
        <taxon>eudicotyledons</taxon>
        <taxon>Gunneridae</taxon>
        <taxon>Pentapetalae</taxon>
        <taxon>rosids</taxon>
        <taxon>fabids</taxon>
        <taxon>Fabales</taxon>
        <taxon>Fabaceae</taxon>
        <taxon>Caesalpinioideae</taxon>
        <taxon>Cassia clade</taxon>
        <taxon>Senna</taxon>
    </lineage>
</organism>
<evidence type="ECO:0000313" key="1">
    <source>
        <dbReference type="EMBL" id="KAF7821477.1"/>
    </source>
</evidence>